<dbReference type="Gene3D" id="2.40.50.90">
    <property type="match status" value="1"/>
</dbReference>
<reference evidence="2 3" key="1">
    <citation type="submission" date="2019-12" db="EMBL/GenBank/DDBJ databases">
        <title>Genomic-based taxomic classification of the family Erythrobacteraceae.</title>
        <authorList>
            <person name="Xu L."/>
        </authorList>
    </citation>
    <scope>NUCLEOTIDE SEQUENCE [LARGE SCALE GENOMIC DNA]</scope>
    <source>
        <strain evidence="2 3">H32</strain>
    </source>
</reference>
<protein>
    <submittedName>
        <fullName evidence="2">Thermonuclease family protein</fullName>
    </submittedName>
</protein>
<dbReference type="InterPro" id="IPR035437">
    <property type="entry name" value="SNase_OB-fold_sf"/>
</dbReference>
<evidence type="ECO:0000313" key="2">
    <source>
        <dbReference type="EMBL" id="MXO69557.1"/>
    </source>
</evidence>
<proteinExistence type="predicted"/>
<dbReference type="InterPro" id="IPR016071">
    <property type="entry name" value="Staphylococal_nuclease_OB-fold"/>
</dbReference>
<comment type="caution">
    <text evidence="2">The sequence shown here is derived from an EMBL/GenBank/DDBJ whole genome shotgun (WGS) entry which is preliminary data.</text>
</comment>
<evidence type="ECO:0000313" key="3">
    <source>
        <dbReference type="Proteomes" id="UP000444401"/>
    </source>
</evidence>
<keyword evidence="3" id="KW-1185">Reference proteome</keyword>
<dbReference type="PROSITE" id="PS50830">
    <property type="entry name" value="TNASE_3"/>
    <property type="match status" value="1"/>
</dbReference>
<accession>A0ABW9V1F1</accession>
<organism evidence="2 3">
    <name type="scientific">Pelagerythrobacter marinus</name>
    <dbReference type="NCBI Taxonomy" id="538382"/>
    <lineage>
        <taxon>Bacteria</taxon>
        <taxon>Pseudomonadati</taxon>
        <taxon>Pseudomonadota</taxon>
        <taxon>Alphaproteobacteria</taxon>
        <taxon>Sphingomonadales</taxon>
        <taxon>Erythrobacteraceae</taxon>
        <taxon>Pelagerythrobacter</taxon>
    </lineage>
</organism>
<dbReference type="SUPFAM" id="SSF50199">
    <property type="entry name" value="Staphylococcal nuclease"/>
    <property type="match status" value="1"/>
</dbReference>
<feature type="domain" description="TNase-like" evidence="1">
    <location>
        <begin position="37"/>
        <end position="124"/>
    </location>
</feature>
<dbReference type="Pfam" id="PF00565">
    <property type="entry name" value="SNase"/>
    <property type="match status" value="1"/>
</dbReference>
<evidence type="ECO:0000259" key="1">
    <source>
        <dbReference type="PROSITE" id="PS50830"/>
    </source>
</evidence>
<name>A0ABW9V1F1_9SPHN</name>
<dbReference type="Proteomes" id="UP000444401">
    <property type="component" value="Unassembled WGS sequence"/>
</dbReference>
<dbReference type="EMBL" id="WTYO01000005">
    <property type="protein sequence ID" value="MXO69557.1"/>
    <property type="molecule type" value="Genomic_DNA"/>
</dbReference>
<gene>
    <name evidence="2" type="ORF">GRI72_12075</name>
</gene>
<sequence>MGASGGASPGPAPSAGAEDTLQARFARCSGPVRETCVVDGDTFWYRGTKIRVADIDAPEIADPGCRREAQLGERATRRLTALLNQGAFSLERVGRDTDRFGRTLREVRRGGVSLGERLVAEGLAERWGGARIAWC</sequence>